<sequence>MSKIIKTIHLTETDISTLESILRQSTVEARTYIRAKILLLKYEGYTYEQIADKLDVCLSAVKSCVQRFLNADIDTALNDRKGRGRKPEISDSDITWVINRACERPKDRGYAAELWHPASFTRFIHSIAEEEGHPRMATVSESALRKILKKAKMKPFKVTCYCERRDPDFETKMHDVLVIYKQVSMQFNEDGSLMPFEGMPVHTLSYDEKPGEQAIGTTTDDRPPIPGTDRYSAIWRDCECVRFGTLSLLAGIDLLTGEAIPYISETHKSSDFVHFLKMLDAKYPAGDKNRLILDNHSAHTSQETQKYLNSVPGRFEFVFTPTHGSWLNMVEGFFSKMTKQMLNGIRVSSKEELADRIYKHFDEINQVPVPYHWSYNLDDIDLEKEDISQIVYEVVNHKAASQENKDKRAPKPRTIKCAKTEQLNN</sequence>
<reference evidence="1" key="1">
    <citation type="submission" date="2019-04" db="EMBL/GenBank/DDBJ databases">
        <title>Microbes associate with the intestines of laboratory mice.</title>
        <authorList>
            <person name="Navarre W."/>
            <person name="Wong E."/>
            <person name="Huang K."/>
            <person name="Tropini C."/>
            <person name="Ng K."/>
            <person name="Yu B."/>
        </authorList>
    </citation>
    <scope>NUCLEOTIDE SEQUENCE</scope>
    <source>
        <strain evidence="1">NM01_1-7b</strain>
    </source>
</reference>
<evidence type="ECO:0000313" key="1">
    <source>
        <dbReference type="EMBL" id="TGY85042.1"/>
    </source>
</evidence>
<comment type="caution">
    <text evidence="1">The sequence shown here is derived from an EMBL/GenBank/DDBJ whole genome shotgun (WGS) entry which is preliminary data.</text>
</comment>
<name>A0AC61RKE7_9FIRM</name>
<organism evidence="1 2">
    <name type="scientific">Petralouisia muris</name>
    <dbReference type="NCBI Taxonomy" id="3032872"/>
    <lineage>
        <taxon>Bacteria</taxon>
        <taxon>Bacillati</taxon>
        <taxon>Bacillota</taxon>
        <taxon>Clostridia</taxon>
        <taxon>Lachnospirales</taxon>
        <taxon>Lachnospiraceae</taxon>
        <taxon>Petralouisia</taxon>
    </lineage>
</organism>
<keyword evidence="2" id="KW-1185">Reference proteome</keyword>
<gene>
    <name evidence="1" type="ORF">E5329_29050</name>
</gene>
<evidence type="ECO:0000313" key="2">
    <source>
        <dbReference type="Proteomes" id="UP000304953"/>
    </source>
</evidence>
<protein>
    <submittedName>
        <fullName evidence="1">IS630 family transposase</fullName>
    </submittedName>
</protein>
<accession>A0AC61RKE7</accession>
<dbReference type="EMBL" id="SRYA01000206">
    <property type="protein sequence ID" value="TGY85042.1"/>
    <property type="molecule type" value="Genomic_DNA"/>
</dbReference>
<dbReference type="Proteomes" id="UP000304953">
    <property type="component" value="Unassembled WGS sequence"/>
</dbReference>
<proteinExistence type="predicted"/>